<protein>
    <submittedName>
        <fullName evidence="3">Uncharacterized protein</fullName>
    </submittedName>
</protein>
<dbReference type="PANTHER" id="PTHR33096">
    <property type="entry name" value="CXC2 DOMAIN-CONTAINING PROTEIN"/>
    <property type="match status" value="1"/>
</dbReference>
<feature type="region of interest" description="Disordered" evidence="1">
    <location>
        <begin position="528"/>
        <end position="547"/>
    </location>
</feature>
<evidence type="ECO:0000256" key="2">
    <source>
        <dbReference type="SAM" id="SignalP"/>
    </source>
</evidence>
<dbReference type="AlphaFoldDB" id="A0A1Q3EKJ2"/>
<dbReference type="STRING" id="5353.A0A1Q3EKJ2"/>
<gene>
    <name evidence="3" type="ORF">LENED_009733</name>
</gene>
<organism evidence="3 4">
    <name type="scientific">Lentinula edodes</name>
    <name type="common">Shiitake mushroom</name>
    <name type="synonym">Lentinus edodes</name>
    <dbReference type="NCBI Taxonomy" id="5353"/>
    <lineage>
        <taxon>Eukaryota</taxon>
        <taxon>Fungi</taxon>
        <taxon>Dikarya</taxon>
        <taxon>Basidiomycota</taxon>
        <taxon>Agaricomycotina</taxon>
        <taxon>Agaricomycetes</taxon>
        <taxon>Agaricomycetidae</taxon>
        <taxon>Agaricales</taxon>
        <taxon>Marasmiineae</taxon>
        <taxon>Omphalotaceae</taxon>
        <taxon>Lentinula</taxon>
    </lineage>
</organism>
<feature type="signal peptide" evidence="2">
    <location>
        <begin position="1"/>
        <end position="37"/>
    </location>
</feature>
<keyword evidence="2" id="KW-0732">Signal</keyword>
<feature type="compositionally biased region" description="Acidic residues" evidence="1">
    <location>
        <begin position="537"/>
        <end position="547"/>
    </location>
</feature>
<dbReference type="Pfam" id="PF18758">
    <property type="entry name" value="KDZ"/>
    <property type="match status" value="1"/>
</dbReference>
<comment type="caution">
    <text evidence="3">The sequence shown here is derived from an EMBL/GenBank/DDBJ whole genome shotgun (WGS) entry which is preliminary data.</text>
</comment>
<feature type="chain" id="PRO_5012253360" evidence="2">
    <location>
        <begin position="38"/>
        <end position="567"/>
    </location>
</feature>
<reference evidence="3 4" key="1">
    <citation type="submission" date="2016-08" db="EMBL/GenBank/DDBJ databases">
        <authorList>
            <consortium name="Lentinula edodes genome sequencing consortium"/>
            <person name="Sakamoto Y."/>
            <person name="Nakade K."/>
            <person name="Sato S."/>
            <person name="Yoshida Y."/>
            <person name="Miyazaki K."/>
            <person name="Natsume S."/>
            <person name="Konno N."/>
        </authorList>
    </citation>
    <scope>NUCLEOTIDE SEQUENCE [LARGE SCALE GENOMIC DNA]</scope>
    <source>
        <strain evidence="3 4">NBRC 111202</strain>
    </source>
</reference>
<sequence length="567" mass="65466">MKETSISRSSAKFFENGWFVLLCRHMLLLLACDMIQSGELAQYPLALLHIFMAAEKEERDIRQEGRPQGQLAVVYDIACKTSKTVRRSPLNSLAQWSRFLPAVGAMHGYAHERSCQLLFLMLYIVGVGLEDGEGCERYFNVSNALAAITRHQSSFHRRQAISEFAYFNDLQTYSSLSRFIYGNYKQALGIISTKNTVRNSMREAGIASPQVFYDWLVEEGEYLQRLYQTPPKETLEMEYYLKLEALKSCQERLAKARAAWLGYQPGLRDRTNALETKHRNESENERKLLADVQAFEARLELRKRWTESCDEYKLAKTMVKEASYHKALDKLEALLVSRCFEMARLNVAGTGYKLRKHIANALKTRSKSIQSAIASYNEAATALFPPRQTITWEEVLEFSFLGEFDILRNARDDVRTRQWATFRNRLIMQQFFRLIRAKEEIDRLHVEIRRLLTYICEEERILSAKAAEVEGVNPALALQIREYWCERSRFNDLHCRRLFAIKRLRGFNIAHAKYFTAGTPVTAQDTLVESADNDPGPWDEGEDGDEDDEEILIDRVATVMDLAVNDD</sequence>
<evidence type="ECO:0000256" key="1">
    <source>
        <dbReference type="SAM" id="MobiDB-lite"/>
    </source>
</evidence>
<dbReference type="PANTHER" id="PTHR33096:SF1">
    <property type="entry name" value="CXC1-LIKE CYSTEINE CLUSTER ASSOCIATED WITH KDZ TRANSPOSASES DOMAIN-CONTAINING PROTEIN"/>
    <property type="match status" value="1"/>
</dbReference>
<reference evidence="3 4" key="2">
    <citation type="submission" date="2017-02" db="EMBL/GenBank/DDBJ databases">
        <title>A genome survey and senescence transcriptome analysis in Lentinula edodes.</title>
        <authorList>
            <person name="Sakamoto Y."/>
            <person name="Nakade K."/>
            <person name="Sato S."/>
            <person name="Yoshida Y."/>
            <person name="Miyazaki K."/>
            <person name="Natsume S."/>
            <person name="Konno N."/>
        </authorList>
    </citation>
    <scope>NUCLEOTIDE SEQUENCE [LARGE SCALE GENOMIC DNA]</scope>
    <source>
        <strain evidence="3 4">NBRC 111202</strain>
    </source>
</reference>
<dbReference type="InterPro" id="IPR040521">
    <property type="entry name" value="KDZ"/>
</dbReference>
<dbReference type="EMBL" id="BDGU01000490">
    <property type="protein sequence ID" value="GAW07722.1"/>
    <property type="molecule type" value="Genomic_DNA"/>
</dbReference>
<evidence type="ECO:0000313" key="3">
    <source>
        <dbReference type="EMBL" id="GAW07722.1"/>
    </source>
</evidence>
<keyword evidence="4" id="KW-1185">Reference proteome</keyword>
<evidence type="ECO:0000313" key="4">
    <source>
        <dbReference type="Proteomes" id="UP000188533"/>
    </source>
</evidence>
<name>A0A1Q3EKJ2_LENED</name>
<dbReference type="Proteomes" id="UP000188533">
    <property type="component" value="Unassembled WGS sequence"/>
</dbReference>
<accession>A0A1Q3EKJ2</accession>
<proteinExistence type="predicted"/>